<accession>A0ABU8G9V2</accession>
<reference evidence="3 4" key="1">
    <citation type="submission" date="2024-03" db="EMBL/GenBank/DDBJ databases">
        <title>First Report of Pectobacterium brasiliscabiei causing potato scab in china.</title>
        <authorList>
            <person name="Handique U."/>
        </authorList>
    </citation>
    <scope>NUCLEOTIDE SEQUENCE [LARGE SCALE GENOMIC DNA]</scope>
    <source>
        <strain evidence="3 4">ZRIMU1503</strain>
    </source>
</reference>
<evidence type="ECO:0000313" key="3">
    <source>
        <dbReference type="EMBL" id="MEI5609099.1"/>
    </source>
</evidence>
<evidence type="ECO:0000259" key="2">
    <source>
        <dbReference type="Pfam" id="PF13472"/>
    </source>
</evidence>
<organism evidence="3 4">
    <name type="scientific">Streptomyces brasiliscabiei</name>
    <dbReference type="NCBI Taxonomy" id="2736302"/>
    <lineage>
        <taxon>Bacteria</taxon>
        <taxon>Bacillati</taxon>
        <taxon>Actinomycetota</taxon>
        <taxon>Actinomycetes</taxon>
        <taxon>Kitasatosporales</taxon>
        <taxon>Streptomycetaceae</taxon>
        <taxon>Streptomyces</taxon>
    </lineage>
</organism>
<dbReference type="RefSeq" id="WP_336539427.1">
    <property type="nucleotide sequence ID" value="NZ_JBBAYL010000015.1"/>
</dbReference>
<name>A0ABU8G9V2_9ACTN</name>
<dbReference type="SUPFAM" id="SSF52266">
    <property type="entry name" value="SGNH hydrolase"/>
    <property type="match status" value="1"/>
</dbReference>
<gene>
    <name evidence="3" type="ORF">WB403_07975</name>
</gene>
<protein>
    <submittedName>
        <fullName evidence="3">GDSL-type esterase/lipase family protein</fullName>
    </submittedName>
</protein>
<dbReference type="InterPro" id="IPR013830">
    <property type="entry name" value="SGNH_hydro"/>
</dbReference>
<sequence length="224" mass="23912">MKGTSMYEGHAADHGVGSAESTPLFDPPFPDPPWQRFVVLGDVTAKSPGATRGKSGCVPWTDRVAETLRSVRPDLAYLNLGRRGHSATQVRTKQLARALAFRGDLAAVVAGGHEALGDPFDVDATEAELHRIVGPLRDSGADVITLGVGPRLTEPTAEEYRGGLQQRLRLLAARTRELALQHGALHVDMMGDGDVRRTGASDDAVAAAVIRRLRMHLDATKVAA</sequence>
<feature type="domain" description="SGNH hydrolase-type esterase" evidence="2">
    <location>
        <begin position="40"/>
        <end position="203"/>
    </location>
</feature>
<evidence type="ECO:0000256" key="1">
    <source>
        <dbReference type="SAM" id="MobiDB-lite"/>
    </source>
</evidence>
<dbReference type="Pfam" id="PF13472">
    <property type="entry name" value="Lipase_GDSL_2"/>
    <property type="match status" value="1"/>
</dbReference>
<dbReference type="Proteomes" id="UP001365781">
    <property type="component" value="Unassembled WGS sequence"/>
</dbReference>
<comment type="caution">
    <text evidence="3">The sequence shown here is derived from an EMBL/GenBank/DDBJ whole genome shotgun (WGS) entry which is preliminary data.</text>
</comment>
<dbReference type="EMBL" id="JBBAYM010000004">
    <property type="protein sequence ID" value="MEI5609099.1"/>
    <property type="molecule type" value="Genomic_DNA"/>
</dbReference>
<dbReference type="InterPro" id="IPR036514">
    <property type="entry name" value="SGNH_hydro_sf"/>
</dbReference>
<proteinExistence type="predicted"/>
<feature type="region of interest" description="Disordered" evidence="1">
    <location>
        <begin position="1"/>
        <end position="21"/>
    </location>
</feature>
<dbReference type="Gene3D" id="3.40.50.1110">
    <property type="entry name" value="SGNH hydrolase"/>
    <property type="match status" value="1"/>
</dbReference>
<keyword evidence="4" id="KW-1185">Reference proteome</keyword>
<evidence type="ECO:0000313" key="4">
    <source>
        <dbReference type="Proteomes" id="UP001365781"/>
    </source>
</evidence>